<evidence type="ECO:0000313" key="2">
    <source>
        <dbReference type="Proteomes" id="UP000239576"/>
    </source>
</evidence>
<reference evidence="2" key="1">
    <citation type="submission" date="2018-02" db="EMBL/GenBank/DDBJ databases">
        <authorList>
            <person name="Moore K."/>
            <person name="Momper L."/>
        </authorList>
    </citation>
    <scope>NUCLEOTIDE SEQUENCE [LARGE SCALE GENOMIC DNA]</scope>
    <source>
        <strain evidence="2">ULC18</strain>
    </source>
</reference>
<accession>A0A2T1DUA8</accession>
<proteinExistence type="predicted"/>
<reference evidence="1 2" key="2">
    <citation type="submission" date="2018-03" db="EMBL/GenBank/DDBJ databases">
        <title>The ancient ancestry and fast evolution of plastids.</title>
        <authorList>
            <person name="Moore K.R."/>
            <person name="Magnabosco C."/>
            <person name="Momper L."/>
            <person name="Gold D.A."/>
            <person name="Bosak T."/>
            <person name="Fournier G.P."/>
        </authorList>
    </citation>
    <scope>NUCLEOTIDE SEQUENCE [LARGE SCALE GENOMIC DNA]</scope>
    <source>
        <strain evidence="1 2">ULC18</strain>
    </source>
</reference>
<protein>
    <submittedName>
        <fullName evidence="1">Uncharacterized protein</fullName>
    </submittedName>
</protein>
<dbReference type="EMBL" id="PVWK01000155">
    <property type="protein sequence ID" value="PSB24052.1"/>
    <property type="molecule type" value="Genomic_DNA"/>
</dbReference>
<dbReference type="Proteomes" id="UP000239576">
    <property type="component" value="Unassembled WGS sequence"/>
</dbReference>
<organism evidence="1 2">
    <name type="scientific">Stenomitos frigidus ULC18</name>
    <dbReference type="NCBI Taxonomy" id="2107698"/>
    <lineage>
        <taxon>Bacteria</taxon>
        <taxon>Bacillati</taxon>
        <taxon>Cyanobacteriota</taxon>
        <taxon>Cyanophyceae</taxon>
        <taxon>Leptolyngbyales</taxon>
        <taxon>Leptolyngbyaceae</taxon>
        <taxon>Stenomitos</taxon>
    </lineage>
</organism>
<gene>
    <name evidence="1" type="ORF">C7B82_28675</name>
</gene>
<evidence type="ECO:0000313" key="1">
    <source>
        <dbReference type="EMBL" id="PSB24052.1"/>
    </source>
</evidence>
<dbReference type="OrthoDB" id="489126at2"/>
<name>A0A2T1DUA8_9CYAN</name>
<keyword evidence="2" id="KW-1185">Reference proteome</keyword>
<dbReference type="AlphaFoldDB" id="A0A2T1DUA8"/>
<comment type="caution">
    <text evidence="1">The sequence shown here is derived from an EMBL/GenBank/DDBJ whole genome shotgun (WGS) entry which is preliminary data.</text>
</comment>
<sequence length="66" mass="7839">MNYQQQLHPWCIVRLLPNLKRLTVARCRRRGDAEAHLKLLHQQLVLADFTIVFDPSPHSDDYERTN</sequence>